<sequence>MRTWRDQSYSQRVSKVSLPHRCLSQDDRKYVGRDECDFEGFQIVSVESAVSEMVSLAKIMNMEVDKSNIIVLHSKKLWKRACQMRRRKQQSNNLLVQ</sequence>
<protein>
    <submittedName>
        <fullName evidence="1">Uncharacterized protein</fullName>
    </submittedName>
</protein>
<evidence type="ECO:0000313" key="2">
    <source>
        <dbReference type="Proteomes" id="UP000499080"/>
    </source>
</evidence>
<evidence type="ECO:0000313" key="1">
    <source>
        <dbReference type="EMBL" id="GBL81520.1"/>
    </source>
</evidence>
<accession>A0A4Y2AP59</accession>
<proteinExistence type="predicted"/>
<organism evidence="1 2">
    <name type="scientific">Araneus ventricosus</name>
    <name type="common">Orbweaver spider</name>
    <name type="synonym">Epeira ventricosa</name>
    <dbReference type="NCBI Taxonomy" id="182803"/>
    <lineage>
        <taxon>Eukaryota</taxon>
        <taxon>Metazoa</taxon>
        <taxon>Ecdysozoa</taxon>
        <taxon>Arthropoda</taxon>
        <taxon>Chelicerata</taxon>
        <taxon>Arachnida</taxon>
        <taxon>Araneae</taxon>
        <taxon>Araneomorphae</taxon>
        <taxon>Entelegynae</taxon>
        <taxon>Araneoidea</taxon>
        <taxon>Araneidae</taxon>
        <taxon>Araneus</taxon>
    </lineage>
</organism>
<keyword evidence="2" id="KW-1185">Reference proteome</keyword>
<dbReference type="AlphaFoldDB" id="A0A4Y2AP59"/>
<dbReference type="EMBL" id="BGPR01000025">
    <property type="protein sequence ID" value="GBL81520.1"/>
    <property type="molecule type" value="Genomic_DNA"/>
</dbReference>
<name>A0A4Y2AP59_ARAVE</name>
<dbReference type="Proteomes" id="UP000499080">
    <property type="component" value="Unassembled WGS sequence"/>
</dbReference>
<reference evidence="1 2" key="1">
    <citation type="journal article" date="2019" name="Sci. Rep.">
        <title>Orb-weaving spider Araneus ventricosus genome elucidates the spidroin gene catalogue.</title>
        <authorList>
            <person name="Kono N."/>
            <person name="Nakamura H."/>
            <person name="Ohtoshi R."/>
            <person name="Moran D.A.P."/>
            <person name="Shinohara A."/>
            <person name="Yoshida Y."/>
            <person name="Fujiwara M."/>
            <person name="Mori M."/>
            <person name="Tomita M."/>
            <person name="Arakawa K."/>
        </authorList>
    </citation>
    <scope>NUCLEOTIDE SEQUENCE [LARGE SCALE GENOMIC DNA]</scope>
</reference>
<gene>
    <name evidence="1" type="ORF">AVEN_143772_1</name>
</gene>
<comment type="caution">
    <text evidence="1">The sequence shown here is derived from an EMBL/GenBank/DDBJ whole genome shotgun (WGS) entry which is preliminary data.</text>
</comment>